<dbReference type="OrthoDB" id="856045at2"/>
<dbReference type="KEGG" id="tsy:THSYN_00925"/>
<evidence type="ECO:0000313" key="1">
    <source>
        <dbReference type="EMBL" id="AUB79661.1"/>
    </source>
</evidence>
<dbReference type="RefSeq" id="WP_100917479.1">
    <property type="nucleotide sequence ID" value="NZ_CP020370.1"/>
</dbReference>
<dbReference type="SUPFAM" id="SSF52540">
    <property type="entry name" value="P-loop containing nucleoside triphosphate hydrolases"/>
    <property type="match status" value="1"/>
</dbReference>
<name>A0A2K8U3P0_9GAMM</name>
<dbReference type="EMBL" id="CP020370">
    <property type="protein sequence ID" value="AUB79661.1"/>
    <property type="molecule type" value="Genomic_DNA"/>
</dbReference>
<protein>
    <recommendedName>
        <fullName evidence="3">ATP-binding protein</fullName>
    </recommendedName>
</protein>
<organism evidence="1 2">
    <name type="scientific">Candidatus Thiodictyon syntrophicum</name>
    <dbReference type="NCBI Taxonomy" id="1166950"/>
    <lineage>
        <taxon>Bacteria</taxon>
        <taxon>Pseudomonadati</taxon>
        <taxon>Pseudomonadota</taxon>
        <taxon>Gammaproteobacteria</taxon>
        <taxon>Chromatiales</taxon>
        <taxon>Chromatiaceae</taxon>
        <taxon>Thiodictyon</taxon>
    </lineage>
</organism>
<dbReference type="InterPro" id="IPR027417">
    <property type="entry name" value="P-loop_NTPase"/>
</dbReference>
<proteinExistence type="predicted"/>
<reference evidence="1 2" key="1">
    <citation type="submission" date="2017-03" db="EMBL/GenBank/DDBJ databases">
        <title>Complete genome sequence of Candidatus 'Thiodictyon syntrophicum' sp. nov. strain Cad16T, a photolithoautotroph purple sulfur bacterium isolated from an alpine meromictic lake.</title>
        <authorList>
            <person name="Luedin S.M."/>
            <person name="Pothier J.F."/>
            <person name="Danza F."/>
            <person name="Storelli N."/>
            <person name="Wittwer M."/>
            <person name="Tonolla M."/>
        </authorList>
    </citation>
    <scope>NUCLEOTIDE SEQUENCE [LARGE SCALE GENOMIC DNA]</scope>
    <source>
        <strain evidence="1 2">Cad16T</strain>
    </source>
</reference>
<evidence type="ECO:0000313" key="2">
    <source>
        <dbReference type="Proteomes" id="UP000232638"/>
    </source>
</evidence>
<sequence length="1171" mass="131340">MSLADKIMVNAHYTRSVNLERDFGSAAVVRGYIPTPRAIQTLARIVDTLIPEAAPRAWSLVGPYGAGKSSFAAFLTHLLAPQGDQVEAAIDVLERAEPALAERYRMIESVAAPDRRGHCVVVLTGTPEPFGRRLAQALSECAANHWANRIGRRPDVIEVFRRLANLDRVPASELLAAVAALQDALARGGSQGLLIVIDELGKFLEYEARHYGADDIYLLQALAERANAAHPAKLTLIVLLHQAMDQYARGLGDTLRNEWAKVQGRFESIPFVESAEQVLRVVAAAFTHRFTDDERTRIIRYCAEIADQLAATSALPKTLDATTAADIFARCYPLHPLSAMLLPTLCQKVAQNERTLFSYLGSHEPHGLGDSLARLSGVDDWVMPWEVYEYFILNQSAAVADHYTRRRWMEVVTAVERLGDAPERDIRLLKSIGLLNIVGAQGGFKASREVVALCADPPGTAVNTVRSLAAKSVLQFRKFSGEYRVWEGSDFDLDAAVAEQIERIGRFNLAGALNKRKVLEPIVARRHTIKTGTLRYFMPIFADPDSFRRLPERASGPRVIFFLVRSQVDRQRLADEVLGYFCESDIVVECPDADRLRQVIAEVMALDLIQREAQALNTDPVAQREFKDRYALATTRERDMLRALADDPKAGTWYWRGEPLSVKTRRGLQSALTDVLDRVYHASPVIRNELINRDKPSSQAAAARNKLLAAMLHHQAEADLGIDKYPPERAIYLALLRAPGIHRQVEGRWQFDRPATAGAYNLGPVWDRIDQFLADTQKKPQPFTALDEVLQASPFGIKRGVLPILYIAAYLVNQDEAALFEEGRYVPYLTDDQLERFVRRPGDFAVQSFRIEGLRASLFKEYSRILFGDPDCDRTILALARPLAKFMGDLPEFSASTKRVSITAQRVRSAFMLAKSPQILLFEQLPEACGLPSIQDTQPDERQLKTFSDRLRDALRELKSAYPDLIAQFQRLLAQAFNLERICTLADLRAVLRGRVEGLDRYTIDADGLRAFIRRISKYEGDDEDWLSNLLLFLGHKPSKKWTDTEADAAEFRLADLARRMHDLERLRVHYDGQRQTRDKDFDVVLLRAVRKGASERDEVVCIDSATRAAIKTTKAAIEARLAELLGRDLQIAVLAEIVDQVLDRERSVVPHQEDADYDKPLTLAIGDDNG</sequence>
<evidence type="ECO:0008006" key="3">
    <source>
        <dbReference type="Google" id="ProtNLM"/>
    </source>
</evidence>
<keyword evidence="2" id="KW-1185">Reference proteome</keyword>
<dbReference type="AlphaFoldDB" id="A0A2K8U3P0"/>
<gene>
    <name evidence="1" type="ORF">THSYN_00925</name>
</gene>
<dbReference type="Proteomes" id="UP000232638">
    <property type="component" value="Chromosome"/>
</dbReference>
<accession>A0A2K8U3P0</accession>